<dbReference type="SMART" id="SM00091">
    <property type="entry name" value="PAS"/>
    <property type="match status" value="2"/>
</dbReference>
<dbReference type="Pfam" id="PF00563">
    <property type="entry name" value="EAL"/>
    <property type="match status" value="1"/>
</dbReference>
<dbReference type="InterPro" id="IPR000014">
    <property type="entry name" value="PAS"/>
</dbReference>
<protein>
    <recommendedName>
        <fullName evidence="7">GGDEF domain-containing protein</fullName>
    </recommendedName>
</protein>
<dbReference type="Pfam" id="PF08447">
    <property type="entry name" value="PAS_3"/>
    <property type="match status" value="1"/>
</dbReference>
<dbReference type="Gene3D" id="3.30.70.270">
    <property type="match status" value="1"/>
</dbReference>
<dbReference type="FunFam" id="3.20.20.450:FF:000001">
    <property type="entry name" value="Cyclic di-GMP phosphodiesterase yahA"/>
    <property type="match status" value="1"/>
</dbReference>
<dbReference type="SUPFAM" id="SSF55785">
    <property type="entry name" value="PYP-like sensor domain (PAS domain)"/>
    <property type="match status" value="2"/>
</dbReference>
<dbReference type="CDD" id="cd01948">
    <property type="entry name" value="EAL"/>
    <property type="match status" value="1"/>
</dbReference>
<evidence type="ECO:0000259" key="1">
    <source>
        <dbReference type="PROSITE" id="PS50112"/>
    </source>
</evidence>
<dbReference type="AlphaFoldDB" id="A0A364NUL8"/>
<dbReference type="InterPro" id="IPR000700">
    <property type="entry name" value="PAS-assoc_C"/>
</dbReference>
<reference evidence="5 6" key="1">
    <citation type="submission" date="2017-11" db="EMBL/GenBank/DDBJ databases">
        <title>Draft genome sequence of magnetotactic bacterium Magnetospirillum kuznetsovii LBB-42.</title>
        <authorList>
            <person name="Grouzdev D.S."/>
            <person name="Rysina M.S."/>
            <person name="Baslerov R.V."/>
            <person name="Koziaeva V."/>
        </authorList>
    </citation>
    <scope>NUCLEOTIDE SEQUENCE [LARGE SCALE GENOMIC DNA]</scope>
    <source>
        <strain evidence="5 6">LBB-42</strain>
    </source>
</reference>
<dbReference type="InterPro" id="IPR035919">
    <property type="entry name" value="EAL_sf"/>
</dbReference>
<dbReference type="SUPFAM" id="SSF55073">
    <property type="entry name" value="Nucleotide cyclase"/>
    <property type="match status" value="1"/>
</dbReference>
<dbReference type="EMBL" id="PGTO01000017">
    <property type="protein sequence ID" value="RAU20774.1"/>
    <property type="molecule type" value="Genomic_DNA"/>
</dbReference>
<dbReference type="InterPro" id="IPR001610">
    <property type="entry name" value="PAC"/>
</dbReference>
<evidence type="ECO:0000313" key="5">
    <source>
        <dbReference type="EMBL" id="RAU20774.1"/>
    </source>
</evidence>
<evidence type="ECO:0000313" key="6">
    <source>
        <dbReference type="Proteomes" id="UP000251075"/>
    </source>
</evidence>
<accession>A0A364NUL8</accession>
<dbReference type="PROSITE" id="PS50112">
    <property type="entry name" value="PAS"/>
    <property type="match status" value="1"/>
</dbReference>
<dbReference type="SMART" id="SM00267">
    <property type="entry name" value="GGDEF"/>
    <property type="match status" value="1"/>
</dbReference>
<feature type="domain" description="EAL" evidence="3">
    <location>
        <begin position="472"/>
        <end position="726"/>
    </location>
</feature>
<feature type="domain" description="PAC" evidence="2">
    <location>
        <begin position="247"/>
        <end position="298"/>
    </location>
</feature>
<dbReference type="Proteomes" id="UP000251075">
    <property type="component" value="Unassembled WGS sequence"/>
</dbReference>
<dbReference type="InterPro" id="IPR043128">
    <property type="entry name" value="Rev_trsase/Diguanyl_cyclase"/>
</dbReference>
<keyword evidence="6" id="KW-1185">Reference proteome</keyword>
<dbReference type="NCBIfam" id="TIGR00229">
    <property type="entry name" value="sensory_box"/>
    <property type="match status" value="1"/>
</dbReference>
<dbReference type="Gene3D" id="3.30.450.20">
    <property type="entry name" value="PAS domain"/>
    <property type="match status" value="2"/>
</dbReference>
<evidence type="ECO:0000259" key="4">
    <source>
        <dbReference type="PROSITE" id="PS50887"/>
    </source>
</evidence>
<dbReference type="Gene3D" id="3.20.20.450">
    <property type="entry name" value="EAL domain"/>
    <property type="match status" value="1"/>
</dbReference>
<dbReference type="InterPro" id="IPR000160">
    <property type="entry name" value="GGDEF_dom"/>
</dbReference>
<organism evidence="5 6">
    <name type="scientific">Paramagnetospirillum kuznetsovii</name>
    <dbReference type="NCBI Taxonomy" id="2053833"/>
    <lineage>
        <taxon>Bacteria</taxon>
        <taxon>Pseudomonadati</taxon>
        <taxon>Pseudomonadota</taxon>
        <taxon>Alphaproteobacteria</taxon>
        <taxon>Rhodospirillales</taxon>
        <taxon>Magnetospirillaceae</taxon>
        <taxon>Paramagnetospirillum</taxon>
    </lineage>
</organism>
<dbReference type="CDD" id="cd00130">
    <property type="entry name" value="PAS"/>
    <property type="match status" value="2"/>
</dbReference>
<evidence type="ECO:0000259" key="2">
    <source>
        <dbReference type="PROSITE" id="PS50113"/>
    </source>
</evidence>
<dbReference type="InterPro" id="IPR052155">
    <property type="entry name" value="Biofilm_reg_signaling"/>
</dbReference>
<dbReference type="Pfam" id="PF00990">
    <property type="entry name" value="GGDEF"/>
    <property type="match status" value="1"/>
</dbReference>
<dbReference type="Pfam" id="PF13188">
    <property type="entry name" value="PAS_8"/>
    <property type="match status" value="1"/>
</dbReference>
<dbReference type="InterPro" id="IPR035965">
    <property type="entry name" value="PAS-like_dom_sf"/>
</dbReference>
<evidence type="ECO:0008006" key="7">
    <source>
        <dbReference type="Google" id="ProtNLM"/>
    </source>
</evidence>
<dbReference type="NCBIfam" id="TIGR00254">
    <property type="entry name" value="GGDEF"/>
    <property type="match status" value="1"/>
</dbReference>
<dbReference type="SUPFAM" id="SSF141868">
    <property type="entry name" value="EAL domain-like"/>
    <property type="match status" value="1"/>
</dbReference>
<dbReference type="SMART" id="SM00086">
    <property type="entry name" value="PAC"/>
    <property type="match status" value="2"/>
</dbReference>
<dbReference type="PROSITE" id="PS50887">
    <property type="entry name" value="GGDEF"/>
    <property type="match status" value="1"/>
</dbReference>
<sequence length="750" mass="83003">MTSAPLSLMPSISVLGFFTSSQFATAPLQRERVFGMEQSIMFASPESTNERMQAILDNCPIGLVILTSAGTVTMINDAAARILRIGENIAGRAAVTMPGSIDLLLDAYVRAYPIILAGETFEDEILIRRLDGSEFWCRLSIRLVSGLNGSGETLWVIDDVSETHSSKEKLLASEERYRGMVESQSEFVIRLDLGGHFLFANEAFTRALRLEPEEILCTVWQSYVHADDRTATGAALATAGRSPAYRATIENRMTFPDGDRWVAWEGGGINNADGKVVEIQAVGRDINEQKLSEERVRYLAYHDALTGLPNQSLVEDRARMAMAFADRANSKCALLFLDLDHFKIINDSIGNQVADHLLKRVGERLEQSVRDTDTVGRHSGDEFLILLADIHSSEAAGGVADKIIHALADPFDVNGHIVSTSASIGIALYPEDGSDFETLRRRSDSAMYEAKEMGRNAYCLFDPGMLADVDEQLRLRHDLRLGLERSEFVLHYQPQVDLTHGKTIGMEALIRWNHPGLGMIPPGRFIPIAEKSGLIVPMGDWVIREACGQIAAWQRDGLPKMVVAVNLSALQFQRGNIEETVTRALADAGVDPAWLELELTESILIKDAESVLTTLKRLKSLGLSLSIDDFGTGYSSLAYLKRFKVDKLKIDQSFVRDLMVDDDDASIVRTIIQMAGNLDLKTIAEGVEDKHTLHHLKTMNCDEVQGYYFARPMPADEAATFADSYYWDHAAERDAGRHGQAECLEQICNA</sequence>
<proteinExistence type="predicted"/>
<feature type="domain" description="GGDEF" evidence="4">
    <location>
        <begin position="330"/>
        <end position="463"/>
    </location>
</feature>
<name>A0A364NUL8_9PROT</name>
<dbReference type="CDD" id="cd01949">
    <property type="entry name" value="GGDEF"/>
    <property type="match status" value="1"/>
</dbReference>
<feature type="domain" description="PAS" evidence="1">
    <location>
        <begin position="173"/>
        <end position="229"/>
    </location>
</feature>
<comment type="caution">
    <text evidence="5">The sequence shown here is derived from an EMBL/GenBank/DDBJ whole genome shotgun (WGS) entry which is preliminary data.</text>
</comment>
<dbReference type="SMART" id="SM00052">
    <property type="entry name" value="EAL"/>
    <property type="match status" value="1"/>
</dbReference>
<dbReference type="PROSITE" id="PS50113">
    <property type="entry name" value="PAC"/>
    <property type="match status" value="1"/>
</dbReference>
<dbReference type="PROSITE" id="PS50883">
    <property type="entry name" value="EAL"/>
    <property type="match status" value="1"/>
</dbReference>
<evidence type="ECO:0000259" key="3">
    <source>
        <dbReference type="PROSITE" id="PS50883"/>
    </source>
</evidence>
<dbReference type="InterPro" id="IPR013655">
    <property type="entry name" value="PAS_fold_3"/>
</dbReference>
<dbReference type="InterPro" id="IPR029787">
    <property type="entry name" value="Nucleotide_cyclase"/>
</dbReference>
<dbReference type="PANTHER" id="PTHR44757">
    <property type="entry name" value="DIGUANYLATE CYCLASE DGCP"/>
    <property type="match status" value="1"/>
</dbReference>
<dbReference type="InterPro" id="IPR001633">
    <property type="entry name" value="EAL_dom"/>
</dbReference>
<gene>
    <name evidence="5" type="ORF">CU669_16990</name>
</gene>
<dbReference type="PANTHER" id="PTHR44757:SF2">
    <property type="entry name" value="BIOFILM ARCHITECTURE MAINTENANCE PROTEIN MBAA"/>
    <property type="match status" value="1"/>
</dbReference>
<dbReference type="OrthoDB" id="7251575at2"/>